<dbReference type="RefSeq" id="XP_001019245.1">
    <property type="nucleotide sequence ID" value="XM_001019245.3"/>
</dbReference>
<name>Q23R41_TETTS</name>
<organism evidence="2 3">
    <name type="scientific">Tetrahymena thermophila (strain SB210)</name>
    <dbReference type="NCBI Taxonomy" id="312017"/>
    <lineage>
        <taxon>Eukaryota</taxon>
        <taxon>Sar</taxon>
        <taxon>Alveolata</taxon>
        <taxon>Ciliophora</taxon>
        <taxon>Intramacronucleata</taxon>
        <taxon>Oligohymenophorea</taxon>
        <taxon>Hymenostomatida</taxon>
        <taxon>Tetrahymenina</taxon>
        <taxon>Tetrahymenidae</taxon>
        <taxon>Tetrahymena</taxon>
    </lineage>
</organism>
<reference evidence="3" key="1">
    <citation type="journal article" date="2006" name="PLoS Biol.">
        <title>Macronuclear genome sequence of the ciliate Tetrahymena thermophila, a model eukaryote.</title>
        <authorList>
            <person name="Eisen J.A."/>
            <person name="Coyne R.S."/>
            <person name="Wu M."/>
            <person name="Wu D."/>
            <person name="Thiagarajan M."/>
            <person name="Wortman J.R."/>
            <person name="Badger J.H."/>
            <person name="Ren Q."/>
            <person name="Amedeo P."/>
            <person name="Jones K.M."/>
            <person name="Tallon L.J."/>
            <person name="Delcher A.L."/>
            <person name="Salzberg S.L."/>
            <person name="Silva J.C."/>
            <person name="Haas B.J."/>
            <person name="Majoros W.H."/>
            <person name="Farzad M."/>
            <person name="Carlton J.M."/>
            <person name="Smith R.K. Jr."/>
            <person name="Garg J."/>
            <person name="Pearlman R.E."/>
            <person name="Karrer K.M."/>
            <person name="Sun L."/>
            <person name="Manning G."/>
            <person name="Elde N.C."/>
            <person name="Turkewitz A.P."/>
            <person name="Asai D.J."/>
            <person name="Wilkes D.E."/>
            <person name="Wang Y."/>
            <person name="Cai H."/>
            <person name="Collins K."/>
            <person name="Stewart B.A."/>
            <person name="Lee S.R."/>
            <person name="Wilamowska K."/>
            <person name="Weinberg Z."/>
            <person name="Ruzzo W.L."/>
            <person name="Wloga D."/>
            <person name="Gaertig J."/>
            <person name="Frankel J."/>
            <person name="Tsao C.-C."/>
            <person name="Gorovsky M.A."/>
            <person name="Keeling P.J."/>
            <person name="Waller R.F."/>
            <person name="Patron N.J."/>
            <person name="Cherry J.M."/>
            <person name="Stover N.A."/>
            <person name="Krieger C.J."/>
            <person name="del Toro C."/>
            <person name="Ryder H.F."/>
            <person name="Williamson S.C."/>
            <person name="Barbeau R.A."/>
            <person name="Hamilton E.P."/>
            <person name="Orias E."/>
        </authorList>
    </citation>
    <scope>NUCLEOTIDE SEQUENCE [LARGE SCALE GENOMIC DNA]</scope>
    <source>
        <strain evidence="3">SB210</strain>
    </source>
</reference>
<feature type="transmembrane region" description="Helical" evidence="1">
    <location>
        <begin position="857"/>
        <end position="882"/>
    </location>
</feature>
<accession>Q23R41</accession>
<evidence type="ECO:0000313" key="3">
    <source>
        <dbReference type="Proteomes" id="UP000009168"/>
    </source>
</evidence>
<keyword evidence="1" id="KW-0812">Transmembrane</keyword>
<evidence type="ECO:0000313" key="2">
    <source>
        <dbReference type="EMBL" id="EAR99000.1"/>
    </source>
</evidence>
<dbReference type="SUPFAM" id="SSF55785">
    <property type="entry name" value="PYP-like sensor domain (PAS domain)"/>
    <property type="match status" value="1"/>
</dbReference>
<dbReference type="GeneID" id="7841726"/>
<keyword evidence="3" id="KW-1185">Reference proteome</keyword>
<sequence length="1444" mass="170444">MNEILNQAVNSFDENVIVFDRNSDHTVNQLKTNQNTIIDQSAQKNSVELIDLFIGITFDERLNEIEQDYYHLINDKIDVVQLLCNDTIDITHFKIKANLFSQKRNKFLTQLQELSKINRLNSKIQLMQEGYINYFSFGEKKKQLFKKVKAYQNNQSDSNQINKQETEIQSSNISVIKRKKIKLEQGIFERKNCVIFVSLLGEPGIVKRVQHQFENIFGYSTKQIIGQNINLIIPNMIKKFHNSILLDFINNPYLEKGNQIDYGSQINQENQNFDNQYQIYDLRQLLLAKDLNGWAIPVKIAMKTDVIGFEDCGITSYIQQIKDDCSYILSNCGYFKCELMSQKLYERMFTQYITTSEISHIYFNRVIPILHYLEKEWLKLSSSNTNPDSFIHPNQRDFFSTIAFLPKINTSLVKKRQYKFTQKLEYDNLQDEIDKYSIEHYDIYQVKLRLFLNRNKYFQYNIIQVSQIRKLMHPFEMKENLINFANQMQLFLGIKYNTHRDIHNIQLLLDLQQFDATSQLQNSFFEIPQTIQEDNEQISDRKKDYSYIFHSKSTQKTFENGEKQILDQTSEMKQKTVFNQDKFDETHHQLQMTGRNVQDIDNNYSQQNLVHLSSRNDLNTIVNGLDATQNQILDQNQSSRYLFSKNILQEERELQQPIQGQIGSLQQMLTQNHLLLQNEGEDDYKKNTKNIKVIDDMTTVQEKSESKQLNSIYQSSHNQKNVGSFSKNFTTQNSFNSKNLELTQFYNSQKTQNSKRKGYKKLFSKGQTEIQNQLQNFKEYGFSKPDFKMLKYQNKGDDYLNQAQSFTVSNEREKKLRKEQEEKSKALEASSIKSSQSYNHDFKKQIRKKVLQRSQNFNLKILNIFGYISLFCISIITIYEYLNSIYSFQIVEQTFHYVSWPMSFRSSYSISAAYIAMIYMTENKIFNSLNEASGYEKIVEGRLNQTTVRLKKVFLTYEDSNFNEINFFKRVNEELTYFTLTKDIYVQTGNIYDYQPQYKINITMTLAYFLQNSIANIYRFSLRKNNLVEQIIRIDNFPTLNANVTTVDQNIHDETNDVLNSMNSQALLLMLIVILVSFTLIIMIFPLYYTIQKKNEQILKLFATMHQNSLDAVLQPLYISILMQNKRQSQNLTMKPHIQKKKNISTTNSLPKYKISYIIFTMIAFICLIVQPIVNLILINNFQDQNLQNLALLSNLYDMRAQLISNTAQNYNYLTHRLDTNYQLYNPNYYKNRIAQLITQNQGKLNNMYSVLNSQTNIVRFQQSKFNSFFNQIFYGNVCEALQNNPDYVSQENNVNYNECINIGNGRFKQGFIIVLKNFLSTIEDLSYIYKIQDKNLFKEAAYKWENTVNIKIFDDTFVVLAKSMDSFKDFMLTMISEYVDYVKMILTALLIFQFCMLILIFYFGWVKFYQLTSQDMHQVKSLFSIFPIDIVLDNPYIISFLNK</sequence>
<dbReference type="InterPro" id="IPR035965">
    <property type="entry name" value="PAS-like_dom_sf"/>
</dbReference>
<dbReference type="PANTHER" id="PTHR31600:SF2">
    <property type="entry name" value="GAMETE ENRICHED GENE 10 PROTEIN-RELATED"/>
    <property type="match status" value="1"/>
</dbReference>
<proteinExistence type="predicted"/>
<feature type="transmembrane region" description="Helical" evidence="1">
    <location>
        <begin position="1066"/>
        <end position="1089"/>
    </location>
</feature>
<gene>
    <name evidence="2" type="ORF">TTHERM_00849430</name>
</gene>
<dbReference type="OrthoDB" id="300923at2759"/>
<dbReference type="Proteomes" id="UP000009168">
    <property type="component" value="Unassembled WGS sequence"/>
</dbReference>
<dbReference type="HOGENOM" id="CLU_240893_0_0_1"/>
<dbReference type="EMBL" id="GG662645">
    <property type="protein sequence ID" value="EAR99000.1"/>
    <property type="molecule type" value="Genomic_DNA"/>
</dbReference>
<dbReference type="InParanoid" id="Q23R41"/>
<dbReference type="InterPro" id="IPR052994">
    <property type="entry name" value="Tiny_macrocysts_regulators"/>
</dbReference>
<feature type="transmembrane region" description="Helical" evidence="1">
    <location>
        <begin position="1155"/>
        <end position="1178"/>
    </location>
</feature>
<keyword evidence="1" id="KW-1133">Transmembrane helix</keyword>
<evidence type="ECO:0000256" key="1">
    <source>
        <dbReference type="SAM" id="Phobius"/>
    </source>
</evidence>
<dbReference type="KEGG" id="tet:TTHERM_00849430"/>
<protein>
    <submittedName>
        <fullName evidence="2">PAS domain S-box protein, putative</fullName>
    </submittedName>
</protein>
<keyword evidence="1" id="KW-0472">Membrane</keyword>
<dbReference type="PANTHER" id="PTHR31600">
    <property type="entry name" value="TINY MACROCYSTS PROTEIN B-RELATED"/>
    <property type="match status" value="1"/>
</dbReference>
<feature type="transmembrane region" description="Helical" evidence="1">
    <location>
        <begin position="1382"/>
        <end position="1404"/>
    </location>
</feature>